<dbReference type="InterPro" id="IPR025192">
    <property type="entry name" value="Succ_DH/fum_Rdtase_N"/>
</dbReference>
<evidence type="ECO:0000256" key="11">
    <source>
        <dbReference type="ARBA" id="ARBA00023014"/>
    </source>
</evidence>
<dbReference type="GO" id="GO:0051537">
    <property type="term" value="F:2 iron, 2 sulfur cluster binding"/>
    <property type="evidence" value="ECO:0007669"/>
    <property type="project" value="UniProtKB-KW"/>
</dbReference>
<keyword evidence="6 12" id="KW-0004">4Fe-4S</keyword>
<keyword evidence="9" id="KW-0560">Oxidoreductase</keyword>
<comment type="cofactor">
    <cofactor evidence="12">
        <name>[4Fe-4S] cluster</name>
        <dbReference type="ChEBI" id="CHEBI:49883"/>
    </cofactor>
    <text evidence="12">Binds 1 [4Fe-4S] cluster.</text>
</comment>
<dbReference type="Pfam" id="PF13534">
    <property type="entry name" value="Fer4_17"/>
    <property type="match status" value="1"/>
</dbReference>
<dbReference type="GO" id="GO:0008177">
    <property type="term" value="F:succinate dehydrogenase (quinone) activity"/>
    <property type="evidence" value="ECO:0007669"/>
    <property type="project" value="UniProtKB-EC"/>
</dbReference>
<dbReference type="PANTHER" id="PTHR11921">
    <property type="entry name" value="SUCCINATE DEHYDROGENASE IRON-SULFUR PROTEIN"/>
    <property type="match status" value="1"/>
</dbReference>
<dbReference type="PROSITE" id="PS51085">
    <property type="entry name" value="2FE2S_FER_2"/>
    <property type="match status" value="1"/>
</dbReference>
<dbReference type="InterPro" id="IPR036010">
    <property type="entry name" value="2Fe-2S_ferredoxin-like_sf"/>
</dbReference>
<dbReference type="EMBL" id="FYDG01000017">
    <property type="protein sequence ID" value="SNB81880.1"/>
    <property type="molecule type" value="Genomic_DNA"/>
</dbReference>
<keyword evidence="7 12" id="KW-0001">2Fe-2S</keyword>
<protein>
    <recommendedName>
        <fullName evidence="5 12">Succinate dehydrogenase iron-sulfur subunit</fullName>
        <ecNumber evidence="4 12">1.3.5.1</ecNumber>
    </recommendedName>
</protein>
<dbReference type="GO" id="GO:0051538">
    <property type="term" value="F:3 iron, 4 sulfur cluster binding"/>
    <property type="evidence" value="ECO:0007669"/>
    <property type="project" value="UniProtKB-KW"/>
</dbReference>
<evidence type="ECO:0000256" key="2">
    <source>
        <dbReference type="ARBA" id="ARBA00009433"/>
    </source>
</evidence>
<dbReference type="GO" id="GO:0006099">
    <property type="term" value="P:tricarboxylic acid cycle"/>
    <property type="evidence" value="ECO:0007669"/>
    <property type="project" value="UniProtKB-UniPathway"/>
</dbReference>
<evidence type="ECO:0000313" key="16">
    <source>
        <dbReference type="Proteomes" id="UP000198418"/>
    </source>
</evidence>
<proteinExistence type="inferred from homology"/>
<keyword evidence="10 12" id="KW-0408">Iron</keyword>
<evidence type="ECO:0000259" key="13">
    <source>
        <dbReference type="PROSITE" id="PS51085"/>
    </source>
</evidence>
<dbReference type="AlphaFoldDB" id="A0A212S9H8"/>
<dbReference type="UniPathway" id="UPA00223">
    <property type="reaction ID" value="UER01005"/>
</dbReference>
<comment type="similarity">
    <text evidence="2 12">Belongs to the succinate dehydrogenase/fumarate reductase iron-sulfur protein family.</text>
</comment>
<dbReference type="PROSITE" id="PS51379">
    <property type="entry name" value="4FE4S_FER_2"/>
    <property type="match status" value="1"/>
</dbReference>
<dbReference type="SUPFAM" id="SSF54292">
    <property type="entry name" value="2Fe-2S ferredoxin-like"/>
    <property type="match status" value="1"/>
</dbReference>
<evidence type="ECO:0000256" key="12">
    <source>
        <dbReference type="RuleBase" id="RU361237"/>
    </source>
</evidence>
<dbReference type="GO" id="GO:0022904">
    <property type="term" value="P:respiratory electron transport chain"/>
    <property type="evidence" value="ECO:0007669"/>
    <property type="project" value="TreeGrafter"/>
</dbReference>
<evidence type="ECO:0000256" key="8">
    <source>
        <dbReference type="ARBA" id="ARBA00022723"/>
    </source>
</evidence>
<dbReference type="EC" id="1.3.5.1" evidence="4 12"/>
<dbReference type="GO" id="GO:0009055">
    <property type="term" value="F:electron transfer activity"/>
    <property type="evidence" value="ECO:0007669"/>
    <property type="project" value="InterPro"/>
</dbReference>
<keyword evidence="16" id="KW-1185">Reference proteome</keyword>
<evidence type="ECO:0000259" key="14">
    <source>
        <dbReference type="PROSITE" id="PS51379"/>
    </source>
</evidence>
<dbReference type="NCBIfam" id="TIGR00384">
    <property type="entry name" value="dhsB"/>
    <property type="match status" value="1"/>
</dbReference>
<name>A0A212S9H8_RHOAC</name>
<comment type="cofactor">
    <cofactor evidence="12">
        <name>[3Fe-4S] cluster</name>
        <dbReference type="ChEBI" id="CHEBI:21137"/>
    </cofactor>
    <text evidence="12">Binds 1 [3Fe-4S] cluster.</text>
</comment>
<dbReference type="InterPro" id="IPR050573">
    <property type="entry name" value="SDH/FRD_Iron-Sulfur"/>
</dbReference>
<accession>A0A212S9H8</accession>
<comment type="pathway">
    <text evidence="1">Carbohydrate metabolism; tricarboxylic acid cycle; fumarate from succinate (bacterial route): step 1/1.</text>
</comment>
<keyword evidence="11 12" id="KW-0411">Iron-sulfur</keyword>
<dbReference type="InterPro" id="IPR017896">
    <property type="entry name" value="4Fe4S_Fe-S-bd"/>
</dbReference>
<keyword evidence="8 12" id="KW-0479">Metal-binding</keyword>
<dbReference type="InterPro" id="IPR001041">
    <property type="entry name" value="2Fe-2S_ferredoxin-type"/>
</dbReference>
<keyword evidence="12" id="KW-0003">3Fe-4S</keyword>
<comment type="catalytic activity">
    <reaction evidence="12">
        <text>a quinone + succinate = fumarate + a quinol</text>
        <dbReference type="Rhea" id="RHEA:40523"/>
        <dbReference type="ChEBI" id="CHEBI:24646"/>
        <dbReference type="ChEBI" id="CHEBI:29806"/>
        <dbReference type="ChEBI" id="CHEBI:30031"/>
        <dbReference type="ChEBI" id="CHEBI:132124"/>
        <dbReference type="EC" id="1.3.5.1"/>
    </reaction>
</comment>
<evidence type="ECO:0000256" key="1">
    <source>
        <dbReference type="ARBA" id="ARBA00004894"/>
    </source>
</evidence>
<evidence type="ECO:0000256" key="3">
    <source>
        <dbReference type="ARBA" id="ARBA00011294"/>
    </source>
</evidence>
<dbReference type="GO" id="GO:0046872">
    <property type="term" value="F:metal ion binding"/>
    <property type="evidence" value="ECO:0007669"/>
    <property type="project" value="UniProtKB-KW"/>
</dbReference>
<comment type="subunit">
    <text evidence="3">Part of an enzyme complex containing four subunits: a flavoprotein, an iron-sulfur, cytochrome b-556, and a hydrophobic anchor protein.</text>
</comment>
<evidence type="ECO:0000313" key="15">
    <source>
        <dbReference type="EMBL" id="SNB81880.1"/>
    </source>
</evidence>
<dbReference type="InterPro" id="IPR006058">
    <property type="entry name" value="2Fe2S_fd_BS"/>
</dbReference>
<feature type="domain" description="4Fe-4S ferredoxin-type" evidence="14">
    <location>
        <begin position="117"/>
        <end position="148"/>
    </location>
</feature>
<evidence type="ECO:0000256" key="4">
    <source>
        <dbReference type="ARBA" id="ARBA00012792"/>
    </source>
</evidence>
<dbReference type="Gene3D" id="3.10.20.30">
    <property type="match status" value="1"/>
</dbReference>
<dbReference type="SUPFAM" id="SSF46548">
    <property type="entry name" value="alpha-helical ferredoxin"/>
    <property type="match status" value="1"/>
</dbReference>
<dbReference type="PROSITE" id="PS00197">
    <property type="entry name" value="2FE2S_FER_1"/>
    <property type="match status" value="1"/>
</dbReference>
<comment type="cofactor">
    <cofactor evidence="12">
        <name>[2Fe-2S] cluster</name>
        <dbReference type="ChEBI" id="CHEBI:190135"/>
    </cofactor>
    <text evidence="12">Binds 1 [2Fe-2S] cluster.</text>
</comment>
<evidence type="ECO:0000256" key="6">
    <source>
        <dbReference type="ARBA" id="ARBA00022485"/>
    </source>
</evidence>
<evidence type="ECO:0000256" key="9">
    <source>
        <dbReference type="ARBA" id="ARBA00023002"/>
    </source>
</evidence>
<dbReference type="InterPro" id="IPR012675">
    <property type="entry name" value="Beta-grasp_dom_sf"/>
</dbReference>
<dbReference type="GO" id="GO:0051539">
    <property type="term" value="F:4 iron, 4 sulfur cluster binding"/>
    <property type="evidence" value="ECO:0007669"/>
    <property type="project" value="UniProtKB-KW"/>
</dbReference>
<dbReference type="Pfam" id="PF13085">
    <property type="entry name" value="Fer2_3"/>
    <property type="match status" value="1"/>
</dbReference>
<dbReference type="InterPro" id="IPR004489">
    <property type="entry name" value="Succ_DH/fum_Rdtase_Fe-S"/>
</dbReference>
<sequence length="214" mass="22827">MQAYEVPRAPNQTVLDLVTWVQRHLEPDLGYRYACRVGMCGSCAMMVNGAPRWTCRTLAETAAKAGALEIRPLRNLPVVKDLATDMAPFFDKWRRADGKFHGRAAQDFAAIAMDAPGRAEASAGIECIGCGVCYAACDTVAALPAYLGPAALNRAWTCLNDAREAAPRRHLAAIADQAVLCHGQENCSAHCPVGLDPAGGIFGLKRALLFGGNV</sequence>
<evidence type="ECO:0000256" key="7">
    <source>
        <dbReference type="ARBA" id="ARBA00022714"/>
    </source>
</evidence>
<dbReference type="InterPro" id="IPR009051">
    <property type="entry name" value="Helical_ferredxn"/>
</dbReference>
<feature type="domain" description="2Fe-2S ferredoxin-type" evidence="13">
    <location>
        <begin position="1"/>
        <end position="76"/>
    </location>
</feature>
<gene>
    <name evidence="15" type="ORF">SAMN06265338_11712</name>
</gene>
<evidence type="ECO:0000256" key="10">
    <source>
        <dbReference type="ARBA" id="ARBA00023004"/>
    </source>
</evidence>
<dbReference type="Proteomes" id="UP000198418">
    <property type="component" value="Unassembled WGS sequence"/>
</dbReference>
<dbReference type="PANTHER" id="PTHR11921:SF29">
    <property type="entry name" value="SUCCINATE DEHYDROGENASE [UBIQUINONE] IRON-SULFUR SUBUNIT, MITOCHONDRIAL"/>
    <property type="match status" value="1"/>
</dbReference>
<reference evidence="16" key="1">
    <citation type="submission" date="2017-06" db="EMBL/GenBank/DDBJ databases">
        <authorList>
            <person name="Varghese N."/>
            <person name="Submissions S."/>
        </authorList>
    </citation>
    <scope>NUCLEOTIDE SEQUENCE [LARGE SCALE GENOMIC DNA]</scope>
    <source>
        <strain evidence="16">DSM 137</strain>
    </source>
</reference>
<evidence type="ECO:0000256" key="5">
    <source>
        <dbReference type="ARBA" id="ARBA00022131"/>
    </source>
</evidence>
<organism evidence="15 16">
    <name type="scientific">Rhodoblastus acidophilus</name>
    <name type="common">Rhodopseudomonas acidophila</name>
    <dbReference type="NCBI Taxonomy" id="1074"/>
    <lineage>
        <taxon>Bacteria</taxon>
        <taxon>Pseudomonadati</taxon>
        <taxon>Pseudomonadota</taxon>
        <taxon>Alphaproteobacteria</taxon>
        <taxon>Hyphomicrobiales</taxon>
        <taxon>Rhodoblastaceae</taxon>
        <taxon>Rhodoblastus</taxon>
    </lineage>
</organism>
<dbReference type="Gene3D" id="1.10.1060.10">
    <property type="entry name" value="Alpha-helical ferredoxin"/>
    <property type="match status" value="1"/>
</dbReference>